<keyword evidence="2 4" id="KW-0560">Oxidoreductase</keyword>
<dbReference type="GO" id="GO:0019379">
    <property type="term" value="P:sulfate assimilation, phosphoadenylyl sulfate reduction by phosphoadenylyl-sulfate reductase (thioredoxin)"/>
    <property type="evidence" value="ECO:0007669"/>
    <property type="project" value="UniProtKB-UniRule"/>
</dbReference>
<dbReference type="HAMAP" id="MF_00063">
    <property type="entry name" value="CysH"/>
    <property type="match status" value="1"/>
</dbReference>
<comment type="catalytic activity">
    <reaction evidence="4">
        <text>[thioredoxin]-disulfide + sulfite + AMP + 2 H(+) = adenosine 5'-phosphosulfate + [thioredoxin]-dithiol</text>
        <dbReference type="Rhea" id="RHEA:21976"/>
        <dbReference type="Rhea" id="RHEA-COMP:10698"/>
        <dbReference type="Rhea" id="RHEA-COMP:10700"/>
        <dbReference type="ChEBI" id="CHEBI:15378"/>
        <dbReference type="ChEBI" id="CHEBI:17359"/>
        <dbReference type="ChEBI" id="CHEBI:29950"/>
        <dbReference type="ChEBI" id="CHEBI:50058"/>
        <dbReference type="ChEBI" id="CHEBI:58243"/>
        <dbReference type="ChEBI" id="CHEBI:456215"/>
        <dbReference type="EC" id="1.8.4.10"/>
    </reaction>
</comment>
<dbReference type="InterPro" id="IPR002500">
    <property type="entry name" value="PAPS_reduct_dom"/>
</dbReference>
<evidence type="ECO:0000313" key="6">
    <source>
        <dbReference type="EMBL" id="SHG23732.1"/>
    </source>
</evidence>
<dbReference type="Proteomes" id="UP000184041">
    <property type="component" value="Unassembled WGS sequence"/>
</dbReference>
<keyword evidence="4" id="KW-0408">Iron</keyword>
<keyword evidence="4" id="KW-0411">Iron-sulfur</keyword>
<evidence type="ECO:0000313" key="7">
    <source>
        <dbReference type="Proteomes" id="UP000184041"/>
    </source>
</evidence>
<dbReference type="GO" id="GO:0051539">
    <property type="term" value="F:4 iron, 4 sulfur cluster binding"/>
    <property type="evidence" value="ECO:0007669"/>
    <property type="project" value="UniProtKB-UniRule"/>
</dbReference>
<comment type="function">
    <text evidence="4">Catalyzes the formation of sulfite from adenosine 5'-phosphosulfate (APS) using thioredoxin as an electron donor.</text>
</comment>
<dbReference type="RefSeq" id="WP_084088384.1">
    <property type="nucleotide sequence ID" value="NZ_FQUS01000022.1"/>
</dbReference>
<dbReference type="NCBIfam" id="NF002537">
    <property type="entry name" value="PRK02090.1"/>
    <property type="match status" value="1"/>
</dbReference>
<dbReference type="NCBIfam" id="TIGR00434">
    <property type="entry name" value="cysH"/>
    <property type="match status" value="1"/>
</dbReference>
<dbReference type="OrthoDB" id="9794018at2"/>
<feature type="binding site" evidence="4">
    <location>
        <position position="210"/>
    </location>
    <ligand>
        <name>[4Fe-4S] cluster</name>
        <dbReference type="ChEBI" id="CHEBI:49883"/>
    </ligand>
</feature>
<dbReference type="EMBL" id="FQUS01000022">
    <property type="protein sequence ID" value="SHG23732.1"/>
    <property type="molecule type" value="Genomic_DNA"/>
</dbReference>
<evidence type="ECO:0000256" key="2">
    <source>
        <dbReference type="ARBA" id="ARBA00023002"/>
    </source>
</evidence>
<dbReference type="Gene3D" id="3.40.50.620">
    <property type="entry name" value="HUPs"/>
    <property type="match status" value="1"/>
</dbReference>
<keyword evidence="4" id="KW-0479">Metal-binding</keyword>
<dbReference type="InterPro" id="IPR004511">
    <property type="entry name" value="PAPS/APS_Rdtase"/>
</dbReference>
<name>A0A1M5I6B2_9BACT</name>
<dbReference type="Pfam" id="PF01507">
    <property type="entry name" value="PAPS_reduct"/>
    <property type="match status" value="1"/>
</dbReference>
<dbReference type="GO" id="GO:0005737">
    <property type="term" value="C:cytoplasm"/>
    <property type="evidence" value="ECO:0007669"/>
    <property type="project" value="UniProtKB-SubCell"/>
</dbReference>
<dbReference type="PIRSF" id="PIRSF000857">
    <property type="entry name" value="PAPS_reductase"/>
    <property type="match status" value="1"/>
</dbReference>
<reference evidence="6 7" key="1">
    <citation type="submission" date="2016-11" db="EMBL/GenBank/DDBJ databases">
        <authorList>
            <person name="Jaros S."/>
            <person name="Januszkiewicz K."/>
            <person name="Wedrychowicz H."/>
        </authorList>
    </citation>
    <scope>NUCLEOTIDE SEQUENCE [LARGE SCALE GENOMIC DNA]</scope>
    <source>
        <strain evidence="6 7">DSM 21986</strain>
    </source>
</reference>
<accession>A0A1M5I6B2</accession>
<dbReference type="AlphaFoldDB" id="A0A1M5I6B2"/>
<protein>
    <recommendedName>
        <fullName evidence="4">Adenosine 5'-phosphosulfate reductase</fullName>
        <shortName evidence="4">APS reductase</shortName>
        <ecNumber evidence="4">1.8.4.10</ecNumber>
    </recommendedName>
    <alternativeName>
        <fullName evidence="4">5'-adenylylsulfate reductase</fullName>
    </alternativeName>
    <alternativeName>
        <fullName evidence="4">Thioredoxin-dependent 5'-adenylylsulfate reductase</fullName>
    </alternativeName>
</protein>
<dbReference type="PANTHER" id="PTHR46509:SF1">
    <property type="entry name" value="PHOSPHOADENOSINE PHOSPHOSULFATE REDUCTASE"/>
    <property type="match status" value="1"/>
</dbReference>
<comment type="pathway">
    <text evidence="3 4">Sulfur metabolism; hydrogen sulfide biosynthesis; sulfite from sulfate.</text>
</comment>
<dbReference type="STRING" id="1194090.SAMN05443144_12240"/>
<dbReference type="GO" id="GO:0043866">
    <property type="term" value="F:adenylyl-sulfate reductase (thioredoxin) activity"/>
    <property type="evidence" value="ECO:0007669"/>
    <property type="project" value="UniProtKB-EC"/>
</dbReference>
<dbReference type="PANTHER" id="PTHR46509">
    <property type="entry name" value="PHOSPHOADENOSINE PHOSPHOSULFATE REDUCTASE"/>
    <property type="match status" value="1"/>
</dbReference>
<comment type="similarity">
    <text evidence="1 4">Belongs to the PAPS reductase family. CysH subfamily.</text>
</comment>
<dbReference type="GO" id="GO:0070814">
    <property type="term" value="P:hydrogen sulfide biosynthetic process"/>
    <property type="evidence" value="ECO:0007669"/>
    <property type="project" value="UniProtKB-UniRule"/>
</dbReference>
<dbReference type="GO" id="GO:0004604">
    <property type="term" value="F:phosphoadenylyl-sulfate reductase (thioredoxin) activity"/>
    <property type="evidence" value="ECO:0007669"/>
    <property type="project" value="UniProtKB-UniRule"/>
</dbReference>
<gene>
    <name evidence="4" type="primary">cysH</name>
    <name evidence="6" type="ORF">SAMN05443144_12240</name>
</gene>
<evidence type="ECO:0000256" key="4">
    <source>
        <dbReference type="HAMAP-Rule" id="MF_00063"/>
    </source>
</evidence>
<feature type="active site" description="Nucleophile; cysteine thiosulfonate intermediate" evidence="4">
    <location>
        <position position="237"/>
    </location>
</feature>
<dbReference type="SUPFAM" id="SSF52402">
    <property type="entry name" value="Adenine nucleotide alpha hydrolases-like"/>
    <property type="match status" value="1"/>
</dbReference>
<dbReference type="EC" id="1.8.4.10" evidence="4"/>
<comment type="cofactor">
    <cofactor evidence="4">
        <name>[4Fe-4S] cluster</name>
        <dbReference type="ChEBI" id="CHEBI:49883"/>
    </cofactor>
    <text evidence="4">Binds 1 [4Fe-4S] cluster per subunit.</text>
</comment>
<proteinExistence type="inferred from homology"/>
<feature type="binding site" evidence="4">
    <location>
        <position position="128"/>
    </location>
    <ligand>
        <name>[4Fe-4S] cluster</name>
        <dbReference type="ChEBI" id="CHEBI:49883"/>
    </ligand>
</feature>
<organism evidence="6 7">
    <name type="scientific">Fodinibius roseus</name>
    <dbReference type="NCBI Taxonomy" id="1194090"/>
    <lineage>
        <taxon>Bacteria</taxon>
        <taxon>Pseudomonadati</taxon>
        <taxon>Balneolota</taxon>
        <taxon>Balneolia</taxon>
        <taxon>Balneolales</taxon>
        <taxon>Balneolaceae</taxon>
        <taxon>Fodinibius</taxon>
    </lineage>
</organism>
<feature type="binding site" evidence="4">
    <location>
        <position position="127"/>
    </location>
    <ligand>
        <name>[4Fe-4S] cluster</name>
        <dbReference type="ChEBI" id="CHEBI:49883"/>
    </ligand>
</feature>
<dbReference type="GO" id="GO:0046872">
    <property type="term" value="F:metal ion binding"/>
    <property type="evidence" value="ECO:0007669"/>
    <property type="project" value="UniProtKB-KW"/>
</dbReference>
<sequence length="259" mass="29879">MQELKEEIIPNQTLSKDFLDRLNRQFEVAGPSQVLFWGYHTFGTDMVLGTGFGPSGMFLIYRLWELGIKIPIFYLDTHLLFDETYELKDRVENRFDLEITRVTTGLSLEEQAEKYGEKLWETNPNRCCHLRKVLPLRNYLSDKKAWITGLRRSQSEDRSNTQFVEWDPDNKVVKINPLANWTGKEVWNYIRGKGLPYNPLHDEGYPSIGCIPCTQAVDSDVDDERAGRWKGLEKTECGIHLSTQKNGNAAKKNMNGNGQ</sequence>
<keyword evidence="4" id="KW-0963">Cytoplasm</keyword>
<evidence type="ECO:0000256" key="1">
    <source>
        <dbReference type="ARBA" id="ARBA00009732"/>
    </source>
</evidence>
<feature type="binding site" evidence="4">
    <location>
        <position position="213"/>
    </location>
    <ligand>
        <name>[4Fe-4S] cluster</name>
        <dbReference type="ChEBI" id="CHEBI:49883"/>
    </ligand>
</feature>
<keyword evidence="7" id="KW-1185">Reference proteome</keyword>
<comment type="subcellular location">
    <subcellularLocation>
        <location evidence="4">Cytoplasm</location>
    </subcellularLocation>
</comment>
<feature type="domain" description="Phosphoadenosine phosphosulphate reductase" evidence="5">
    <location>
        <begin position="52"/>
        <end position="216"/>
    </location>
</feature>
<dbReference type="InterPro" id="IPR014729">
    <property type="entry name" value="Rossmann-like_a/b/a_fold"/>
</dbReference>
<evidence type="ECO:0000259" key="5">
    <source>
        <dbReference type="Pfam" id="PF01507"/>
    </source>
</evidence>
<evidence type="ECO:0000256" key="3">
    <source>
        <dbReference type="ARBA" id="ARBA00024327"/>
    </source>
</evidence>
<dbReference type="CDD" id="cd23945">
    <property type="entry name" value="PAPS_reductase"/>
    <property type="match status" value="1"/>
</dbReference>